<keyword evidence="3" id="KW-1185">Reference proteome</keyword>
<evidence type="ECO:0000259" key="1">
    <source>
        <dbReference type="Pfam" id="PF13966"/>
    </source>
</evidence>
<reference evidence="2" key="2">
    <citation type="submission" date="2021-03" db="UniProtKB">
        <authorList>
            <consortium name="EnsemblPlants"/>
        </authorList>
    </citation>
    <scope>IDENTIFICATION</scope>
</reference>
<dbReference type="OMA" id="PRWIMES"/>
<dbReference type="PANTHER" id="PTHR33116:SF86">
    <property type="entry name" value="REVERSE TRANSCRIPTASE DOMAIN-CONTAINING PROTEIN"/>
    <property type="match status" value="1"/>
</dbReference>
<dbReference type="Pfam" id="PF13966">
    <property type="entry name" value="zf-RVT"/>
    <property type="match status" value="1"/>
</dbReference>
<name>A0A803Q469_CANSA</name>
<sequence>MSWKRLSRHKNDVGMGFLDLRDYNLAFLGKQGWRLLTNEDSLVSKIYKARYYPSGSFLTATLGQNSSFIWKSILEAQGLVQAGVRKSIGNGTNVSILLDPWLPDPSNPYVLSDHPRLMNQNVSSLFSVQSKSWDLDIVNDLFEERDKNLVLSIQLSENATADEWYWSKEANGFYTVKSTYRLLQQASGVDIAVNDQTLFKFLWQLDIPPKVHHFLWRVLVGCLPTKVQFSTKNVNVDLYCPFCNSALETISHILIKCRFARSCWCVSIV</sequence>
<organism evidence="2 3">
    <name type="scientific">Cannabis sativa</name>
    <name type="common">Hemp</name>
    <name type="synonym">Marijuana</name>
    <dbReference type="NCBI Taxonomy" id="3483"/>
    <lineage>
        <taxon>Eukaryota</taxon>
        <taxon>Viridiplantae</taxon>
        <taxon>Streptophyta</taxon>
        <taxon>Embryophyta</taxon>
        <taxon>Tracheophyta</taxon>
        <taxon>Spermatophyta</taxon>
        <taxon>Magnoliopsida</taxon>
        <taxon>eudicotyledons</taxon>
        <taxon>Gunneridae</taxon>
        <taxon>Pentapetalae</taxon>
        <taxon>rosids</taxon>
        <taxon>fabids</taxon>
        <taxon>Rosales</taxon>
        <taxon>Cannabaceae</taxon>
        <taxon>Cannabis</taxon>
    </lineage>
</organism>
<protein>
    <recommendedName>
        <fullName evidence="1">Reverse transcriptase zinc-binding domain-containing protein</fullName>
    </recommendedName>
</protein>
<dbReference type="Proteomes" id="UP000596661">
    <property type="component" value="Chromosome 7"/>
</dbReference>
<dbReference type="AlphaFoldDB" id="A0A803Q469"/>
<evidence type="ECO:0000313" key="3">
    <source>
        <dbReference type="Proteomes" id="UP000596661"/>
    </source>
</evidence>
<dbReference type="Gramene" id="evm.model.07.1882">
    <property type="protein sequence ID" value="cds.evm.model.07.1882"/>
    <property type="gene ID" value="evm.TU.07.1882"/>
</dbReference>
<dbReference type="EnsemblPlants" id="evm.model.07.1882">
    <property type="protein sequence ID" value="cds.evm.model.07.1882"/>
    <property type="gene ID" value="evm.TU.07.1882"/>
</dbReference>
<feature type="domain" description="Reverse transcriptase zinc-binding" evidence="1">
    <location>
        <begin position="174"/>
        <end position="264"/>
    </location>
</feature>
<evidence type="ECO:0000313" key="2">
    <source>
        <dbReference type="EnsemblPlants" id="cds.evm.model.07.1882"/>
    </source>
</evidence>
<proteinExistence type="predicted"/>
<reference evidence="2" key="1">
    <citation type="submission" date="2018-11" db="EMBL/GenBank/DDBJ databases">
        <authorList>
            <person name="Grassa J C."/>
        </authorList>
    </citation>
    <scope>NUCLEOTIDE SEQUENCE [LARGE SCALE GENOMIC DNA]</scope>
</reference>
<dbReference type="InterPro" id="IPR026960">
    <property type="entry name" value="RVT-Znf"/>
</dbReference>
<dbReference type="PANTHER" id="PTHR33116">
    <property type="entry name" value="REVERSE TRANSCRIPTASE ZINC-BINDING DOMAIN-CONTAINING PROTEIN-RELATED-RELATED"/>
    <property type="match status" value="1"/>
</dbReference>
<accession>A0A803Q469</accession>
<dbReference type="EMBL" id="UZAU01000677">
    <property type="status" value="NOT_ANNOTATED_CDS"/>
    <property type="molecule type" value="Genomic_DNA"/>
</dbReference>